<dbReference type="EMBL" id="LNTU01000039">
    <property type="protein sequence ID" value="KXF75002.1"/>
    <property type="molecule type" value="Genomic_DNA"/>
</dbReference>
<keyword evidence="4" id="KW-1185">Reference proteome</keyword>
<evidence type="ECO:0000256" key="2">
    <source>
        <dbReference type="PIRSR" id="PIRSR620019-2"/>
    </source>
</evidence>
<dbReference type="STRING" id="1494590.ATN84_20130"/>
<dbReference type="OrthoDB" id="1115300at2"/>
<evidence type="ECO:0000256" key="1">
    <source>
        <dbReference type="ARBA" id="ARBA00007274"/>
    </source>
</evidence>
<dbReference type="GO" id="GO:0016740">
    <property type="term" value="F:transferase activity"/>
    <property type="evidence" value="ECO:0007669"/>
    <property type="project" value="UniProtKB-KW"/>
</dbReference>
<dbReference type="InterPro" id="IPR050179">
    <property type="entry name" value="Trans_hexapeptide_repeat"/>
</dbReference>
<organism evidence="3 4">
    <name type="scientific">Paramesorhizobium deserti</name>
    <dbReference type="NCBI Taxonomy" id="1494590"/>
    <lineage>
        <taxon>Bacteria</taxon>
        <taxon>Pseudomonadati</taxon>
        <taxon>Pseudomonadota</taxon>
        <taxon>Alphaproteobacteria</taxon>
        <taxon>Hyphomicrobiales</taxon>
        <taxon>Phyllobacteriaceae</taxon>
        <taxon>Paramesorhizobium</taxon>
    </lineage>
</organism>
<dbReference type="Pfam" id="PF00132">
    <property type="entry name" value="Hexapep"/>
    <property type="match status" value="2"/>
</dbReference>
<proteinExistence type="inferred from homology"/>
<comment type="caution">
    <text evidence="3">The sequence shown here is derived from an EMBL/GenBank/DDBJ whole genome shotgun (WGS) entry which is preliminary data.</text>
</comment>
<dbReference type="Proteomes" id="UP000070107">
    <property type="component" value="Unassembled WGS sequence"/>
</dbReference>
<dbReference type="InterPro" id="IPR011004">
    <property type="entry name" value="Trimer_LpxA-like_sf"/>
</dbReference>
<protein>
    <submittedName>
        <fullName evidence="3">Transferase</fullName>
    </submittedName>
</protein>
<dbReference type="CDD" id="cd03360">
    <property type="entry name" value="LbH_AT_putative"/>
    <property type="match status" value="1"/>
</dbReference>
<dbReference type="Gene3D" id="2.160.10.10">
    <property type="entry name" value="Hexapeptide repeat proteins"/>
    <property type="match status" value="1"/>
</dbReference>
<dbReference type="RefSeq" id="WP_068884781.1">
    <property type="nucleotide sequence ID" value="NZ_LNTU01000039.1"/>
</dbReference>
<dbReference type="InterPro" id="IPR001451">
    <property type="entry name" value="Hexapep"/>
</dbReference>
<name>A0A135HP63_9HYPH</name>
<comment type="similarity">
    <text evidence="1">Belongs to the transferase hexapeptide repeat family.</text>
</comment>
<dbReference type="PANTHER" id="PTHR43300:SF4">
    <property type="entry name" value="ACYL-[ACYL-CARRIER-PROTEIN]--UDP-N-ACETYLGLUCOSAMINE O-ACYLTRANSFERASE"/>
    <property type="match status" value="1"/>
</dbReference>
<dbReference type="AlphaFoldDB" id="A0A135HP63"/>
<evidence type="ECO:0000313" key="4">
    <source>
        <dbReference type="Proteomes" id="UP000070107"/>
    </source>
</evidence>
<gene>
    <name evidence="3" type="ORF">ATN84_20130</name>
</gene>
<sequence length="219" mass="24135">MANVVIFGTGQMAEVAKFYLDWEGSHKVVAFAVNQEYLREPLKDGLPVVAWEGLESSFSPSQVSLFAPISYKGVNQHRVNKFNEGLDRGYDFISFIHPKAHYYDTPVGRNTFIMEANVIQPHVTIGDNCILWSGNHIGHHTHILDHTFIASHVVVSGGVEIGMRCFIGVNATIRDNVKIGHACVIGAGAIVLSDLPDRAVVPGEKSEVSRLTSDKLRRI</sequence>
<dbReference type="SUPFAM" id="SSF51161">
    <property type="entry name" value="Trimeric LpxA-like enzymes"/>
    <property type="match status" value="1"/>
</dbReference>
<keyword evidence="3" id="KW-0808">Transferase</keyword>
<dbReference type="NCBIfam" id="TIGR03570">
    <property type="entry name" value="NeuD_NnaD"/>
    <property type="match status" value="1"/>
</dbReference>
<evidence type="ECO:0000313" key="3">
    <source>
        <dbReference type="EMBL" id="KXF75002.1"/>
    </source>
</evidence>
<feature type="binding site" evidence="2">
    <location>
        <position position="73"/>
    </location>
    <ligand>
        <name>substrate</name>
    </ligand>
</feature>
<dbReference type="InterPro" id="IPR020019">
    <property type="entry name" value="AcTrfase_PglD-like"/>
</dbReference>
<reference evidence="3 4" key="1">
    <citation type="submission" date="2015-11" db="EMBL/GenBank/DDBJ databases">
        <title>Draft genome sequence of Paramesorhizobium deserti A-3-E, a strain highly resistant to diverse beta-lactam antibiotics.</title>
        <authorList>
            <person name="Lv R."/>
            <person name="Yang X."/>
            <person name="Fang N."/>
            <person name="Guo J."/>
            <person name="Luo X."/>
            <person name="Peng F."/>
            <person name="Yang R."/>
            <person name="Cui Y."/>
            <person name="Fang C."/>
            <person name="Song Y."/>
        </authorList>
    </citation>
    <scope>NUCLEOTIDE SEQUENCE [LARGE SCALE GENOMIC DNA]</scope>
    <source>
        <strain evidence="3 4">A-3-E</strain>
    </source>
</reference>
<accession>A0A135HP63</accession>
<dbReference type="PANTHER" id="PTHR43300">
    <property type="entry name" value="ACETYLTRANSFERASE"/>
    <property type="match status" value="1"/>
</dbReference>